<evidence type="ECO:0000256" key="2">
    <source>
        <dbReference type="SAM" id="Phobius"/>
    </source>
</evidence>
<keyword evidence="2" id="KW-1133">Transmembrane helix</keyword>
<feature type="transmembrane region" description="Helical" evidence="2">
    <location>
        <begin position="40"/>
        <end position="60"/>
    </location>
</feature>
<dbReference type="AlphaFoldDB" id="A0A3G9IGZ0"/>
<organism evidence="3 4">
    <name type="scientific">Nocardioides baekrokdamisoli</name>
    <dbReference type="NCBI Taxonomy" id="1804624"/>
    <lineage>
        <taxon>Bacteria</taxon>
        <taxon>Bacillati</taxon>
        <taxon>Actinomycetota</taxon>
        <taxon>Actinomycetes</taxon>
        <taxon>Propionibacteriales</taxon>
        <taxon>Nocardioidaceae</taxon>
        <taxon>Nocardioides</taxon>
    </lineage>
</organism>
<dbReference type="OrthoDB" id="3790001at2"/>
<sequence>MSNAAYTLRTVRTVRGDLQALRRRANLRVVRPGARRAGTVPFLMTIGVMLLGGLVGLLMFNTSMQNVAFQQNALQAEATNLAAQQQSLDMQLAGLNNPQHIASSARGLGMVIPQTVAFLRIPTGQVLGTPSPANGTATPNLWAPNPMPYYPPPASTVVKPKVSTAPKTAVRTPARTGTTTSTKKPATHR</sequence>
<keyword evidence="2" id="KW-0472">Membrane</keyword>
<keyword evidence="2" id="KW-0812">Transmembrane</keyword>
<protein>
    <recommendedName>
        <fullName evidence="5">Cell division protein FtsL</fullName>
    </recommendedName>
</protein>
<keyword evidence="4" id="KW-1185">Reference proteome</keyword>
<proteinExistence type="predicted"/>
<dbReference type="Proteomes" id="UP000271573">
    <property type="component" value="Chromosome"/>
</dbReference>
<reference evidence="3 4" key="1">
    <citation type="submission" date="2018-11" db="EMBL/GenBank/DDBJ databases">
        <title>Complete genome sequence of Nocardioides baekrokdamisoli strain KCTC 39748.</title>
        <authorList>
            <person name="Kang S.W."/>
            <person name="Lee K.C."/>
            <person name="Kim K.K."/>
            <person name="Kim J.S."/>
            <person name="Kim D.S."/>
            <person name="Ko S.H."/>
            <person name="Yang S.H."/>
            <person name="Shin Y.K."/>
            <person name="Lee J.S."/>
        </authorList>
    </citation>
    <scope>NUCLEOTIDE SEQUENCE [LARGE SCALE GENOMIC DNA]</scope>
    <source>
        <strain evidence="3 4">KCTC 39748</strain>
    </source>
</reference>
<gene>
    <name evidence="3" type="ORF">Back2_26070</name>
</gene>
<name>A0A3G9IGZ0_9ACTN</name>
<feature type="compositionally biased region" description="Low complexity" evidence="1">
    <location>
        <begin position="168"/>
        <end position="189"/>
    </location>
</feature>
<dbReference type="EMBL" id="AP019307">
    <property type="protein sequence ID" value="BBH18320.1"/>
    <property type="molecule type" value="Genomic_DNA"/>
</dbReference>
<dbReference type="RefSeq" id="WP_125569638.1">
    <property type="nucleotide sequence ID" value="NZ_AP019307.1"/>
</dbReference>
<feature type="region of interest" description="Disordered" evidence="1">
    <location>
        <begin position="161"/>
        <end position="189"/>
    </location>
</feature>
<evidence type="ECO:0000313" key="3">
    <source>
        <dbReference type="EMBL" id="BBH18320.1"/>
    </source>
</evidence>
<dbReference type="KEGG" id="nbe:Back2_26070"/>
<accession>A0A3G9IGZ0</accession>
<evidence type="ECO:0000256" key="1">
    <source>
        <dbReference type="SAM" id="MobiDB-lite"/>
    </source>
</evidence>
<evidence type="ECO:0000313" key="4">
    <source>
        <dbReference type="Proteomes" id="UP000271573"/>
    </source>
</evidence>
<evidence type="ECO:0008006" key="5">
    <source>
        <dbReference type="Google" id="ProtNLM"/>
    </source>
</evidence>